<feature type="signal peptide" evidence="2">
    <location>
        <begin position="1"/>
        <end position="25"/>
    </location>
</feature>
<protein>
    <submittedName>
        <fullName evidence="3">Chemotaxis protein</fullName>
    </submittedName>
</protein>
<keyword evidence="2" id="KW-0732">Signal</keyword>
<dbReference type="AlphaFoldDB" id="A0A1Q9ARV5"/>
<accession>A0A1Q9ARV5</accession>
<evidence type="ECO:0000256" key="2">
    <source>
        <dbReference type="SAM" id="SignalP"/>
    </source>
</evidence>
<gene>
    <name evidence="3" type="ORF">BJF93_05975</name>
</gene>
<feature type="chain" id="PRO_5010239804" evidence="2">
    <location>
        <begin position="26"/>
        <end position="441"/>
    </location>
</feature>
<keyword evidence="4" id="KW-1185">Reference proteome</keyword>
<evidence type="ECO:0000313" key="4">
    <source>
        <dbReference type="Proteomes" id="UP000186364"/>
    </source>
</evidence>
<dbReference type="EMBL" id="MKIP01000058">
    <property type="protein sequence ID" value="OLP58172.1"/>
    <property type="molecule type" value="Genomic_DNA"/>
</dbReference>
<dbReference type="OrthoDB" id="9812933at2"/>
<dbReference type="RefSeq" id="WP_075629378.1">
    <property type="nucleotide sequence ID" value="NZ_FOAM01000013.1"/>
</dbReference>
<dbReference type="Proteomes" id="UP000186364">
    <property type="component" value="Unassembled WGS sequence"/>
</dbReference>
<sequence>MARILPSLLRTAALAVALAAGHAGASEPDAALPPYQMLRSLQFIQDSVVHGDHAAGDMQRYLLADIDKRLRSAPPETFDDPRNVDAALIYAMSGGNPQTLQALADRDTRGRFDNRIVDALTHYLNGKGALIVDLLTKTLTEYHNAPTEPYLALVLANALSNQKPADAIAYYDRARLYAPGSNIEEAALRRSLFLSVQKKDTERAYAYALRYARRFVTSPYAGQFADSFVDLAMATYKDENKEKVEAILSFMDRPRQREVYLRIARRAAIGGMTDLARLASEQAQALADPGDSAPKALASLYAGLVDVPSSGIVDALKSLEAIPENQLTDRDRALRDAARHVADEVLRAPSEPESGPVVEQVAEGHAGSPLPEETGSGASPFAAAPPTPDASAEAAQAEVQKTEPPAGAPDPALDPVLTSFVEDGKSKLKSIDDLLKSEKNP</sequence>
<dbReference type="NCBIfam" id="NF009442">
    <property type="entry name" value="PRK12798.1-4"/>
    <property type="match status" value="1"/>
</dbReference>
<evidence type="ECO:0000313" key="3">
    <source>
        <dbReference type="EMBL" id="OLP58172.1"/>
    </source>
</evidence>
<proteinExistence type="predicted"/>
<feature type="region of interest" description="Disordered" evidence="1">
    <location>
        <begin position="344"/>
        <end position="416"/>
    </location>
</feature>
<name>A0A1Q9ARV5_9HYPH</name>
<reference evidence="3 4" key="1">
    <citation type="submission" date="2016-09" db="EMBL/GenBank/DDBJ databases">
        <title>Rhizobium sp. nov., a novel species isolated from the rice rhizosphere.</title>
        <authorList>
            <person name="Zhao J."/>
            <person name="Zhang X."/>
        </authorList>
    </citation>
    <scope>NUCLEOTIDE SEQUENCE [LARGE SCALE GENOMIC DNA]</scope>
    <source>
        <strain evidence="3 4">1.7048</strain>
    </source>
</reference>
<comment type="caution">
    <text evidence="3">The sequence shown here is derived from an EMBL/GenBank/DDBJ whole genome shotgun (WGS) entry which is preliminary data.</text>
</comment>
<evidence type="ECO:0000256" key="1">
    <source>
        <dbReference type="SAM" id="MobiDB-lite"/>
    </source>
</evidence>
<organism evidence="3 4">
    <name type="scientific">Xaviernesmea oryzae</name>
    <dbReference type="NCBI Taxonomy" id="464029"/>
    <lineage>
        <taxon>Bacteria</taxon>
        <taxon>Pseudomonadati</taxon>
        <taxon>Pseudomonadota</taxon>
        <taxon>Alphaproteobacteria</taxon>
        <taxon>Hyphomicrobiales</taxon>
        <taxon>Rhizobiaceae</taxon>
        <taxon>Rhizobium/Agrobacterium group</taxon>
        <taxon>Xaviernesmea</taxon>
    </lineage>
</organism>